<dbReference type="InterPro" id="IPR000731">
    <property type="entry name" value="SSD"/>
</dbReference>
<feature type="transmembrane region" description="Helical" evidence="8">
    <location>
        <begin position="688"/>
        <end position="714"/>
    </location>
</feature>
<evidence type="ECO:0000256" key="7">
    <source>
        <dbReference type="ARBA" id="ARBA00023180"/>
    </source>
</evidence>
<feature type="transmembrane region" description="Helical" evidence="8">
    <location>
        <begin position="735"/>
        <end position="758"/>
    </location>
</feature>
<proteinExistence type="inferred from homology"/>
<feature type="domain" description="SSD" evidence="9">
    <location>
        <begin position="204"/>
        <end position="370"/>
    </location>
</feature>
<dbReference type="SUPFAM" id="SSF82866">
    <property type="entry name" value="Multidrug efflux transporter AcrB transmembrane domain"/>
    <property type="match status" value="2"/>
</dbReference>
<keyword evidence="5 8" id="KW-1133">Transmembrane helix</keyword>
<dbReference type="PROSITE" id="PS50156">
    <property type="entry name" value="SSD"/>
    <property type="match status" value="2"/>
</dbReference>
<dbReference type="PANTHER" id="PTHR10796">
    <property type="entry name" value="PATCHED-RELATED"/>
    <property type="match status" value="1"/>
</dbReference>
<keyword evidence="6 8" id="KW-0472">Membrane</keyword>
<evidence type="ECO:0000256" key="3">
    <source>
        <dbReference type="ARBA" id="ARBA00022475"/>
    </source>
</evidence>
<comment type="similarity">
    <text evidence="2">Belongs to the patched family.</text>
</comment>
<evidence type="ECO:0000313" key="10">
    <source>
        <dbReference type="Proteomes" id="UP000887574"/>
    </source>
</evidence>
<feature type="transmembrane region" description="Helical" evidence="8">
    <location>
        <begin position="637"/>
        <end position="655"/>
    </location>
</feature>
<reference evidence="11" key="1">
    <citation type="submission" date="2022-11" db="UniProtKB">
        <authorList>
            <consortium name="WormBaseParasite"/>
        </authorList>
    </citation>
    <scope>IDENTIFICATION</scope>
</reference>
<feature type="transmembrane region" description="Helical" evidence="8">
    <location>
        <begin position="764"/>
        <end position="787"/>
    </location>
</feature>
<dbReference type="FunFam" id="1.20.1640.10:FF:000013">
    <property type="entry name" value="PaTched Related family"/>
    <property type="match status" value="1"/>
</dbReference>
<evidence type="ECO:0000256" key="4">
    <source>
        <dbReference type="ARBA" id="ARBA00022692"/>
    </source>
</evidence>
<feature type="transmembrane region" description="Helical" evidence="8">
    <location>
        <begin position="210"/>
        <end position="230"/>
    </location>
</feature>
<dbReference type="AlphaFoldDB" id="A0A915D0A2"/>
<dbReference type="GO" id="GO:0018996">
    <property type="term" value="P:molting cycle, collagen and cuticulin-based cuticle"/>
    <property type="evidence" value="ECO:0007669"/>
    <property type="project" value="TreeGrafter"/>
</dbReference>
<name>A0A915D0A2_9BILA</name>
<feature type="transmembrane region" description="Helical" evidence="8">
    <location>
        <begin position="662"/>
        <end position="682"/>
    </location>
</feature>
<evidence type="ECO:0000256" key="6">
    <source>
        <dbReference type="ARBA" id="ARBA00023136"/>
    </source>
</evidence>
<dbReference type="PANTHER" id="PTHR10796:SF192">
    <property type="entry name" value="SSD DOMAIN-CONTAINING PROTEIN"/>
    <property type="match status" value="1"/>
</dbReference>
<dbReference type="Proteomes" id="UP000887574">
    <property type="component" value="Unplaced"/>
</dbReference>
<evidence type="ECO:0000313" key="11">
    <source>
        <dbReference type="WBParaSite" id="jg14470"/>
    </source>
</evidence>
<feature type="domain" description="SSD" evidence="9">
    <location>
        <begin position="676"/>
        <end position="785"/>
    </location>
</feature>
<feature type="transmembrane region" description="Helical" evidence="8">
    <location>
        <begin position="441"/>
        <end position="460"/>
    </location>
</feature>
<evidence type="ECO:0000256" key="5">
    <source>
        <dbReference type="ARBA" id="ARBA00022989"/>
    </source>
</evidence>
<dbReference type="Gene3D" id="1.20.1640.10">
    <property type="entry name" value="Multidrug efflux transporter AcrB transmembrane domain"/>
    <property type="match status" value="2"/>
</dbReference>
<sequence length="804" mass="89993">MSIGFLYMESITDAIYLFTPVNAQSKFERQVIHDLWPLVNGSYIPGRAVTQSREIQITVRAKDDANILQRPYSEAVYRLDMFIQNSVKVDYNGRIYRYRDLCLGRKNQGCPGNKHVQLISDLFQHGLNITYPTVSLGNVRGYIGSSMGGVSVAHGKNNSLVLAGAKAWLMAFEKALQSYPEDPYITFTYFHSQTLAEELKRNADSLVPRFVLAFAILVIFSLLCNISTCADGWYIDWAVSKPILAVLGVFNAGMGIVTAIGMLNLLSVPYNDIVGVMPFLVVAVGVDNMFLMVAAVRRTNRAFSVSHRVGEAMSDAAISMLITALTDAFSFGVGTITTIPAVQIFCIYTCAAITITFIYQITFFAGLLALSIKWETNGLHCLWLQPTVPENLARTSSLYARLFWLGSRPDPNPQNLKHNLKDSNAALFFQNWFGPILMQPVVRFLAVLWFFIYLAFAIYGCMQLREGLEPVNLLVEDSYAIPHYRALEQYFWHYGASVQVVVNKAPDLRNQRERLRVNAMFWMEEMQRYYTDELKLGVLSEDVNPSFYGLARHFMLAKNTEFWPDDVKWAKRPDGEVGIKAFRFLVGLKDISSSIQQQDATATLREVAARYPSYNITTFMPLWLFTDQYALVVPNTIQNIVIAMVVMIIIALLLIPQPSCALWVALAIASIDVGVIGYMTLWGVNLDAISMITIIMSIGFSVDYSAHITYGYVISAEKNPTDRIRQALGALGWPLTQGAVSTILAVAVLADVPAYMIVTFFKTVFLAIFLGLLHGLVFLPVTLSLFVRGHVQKVEKSSLESYLT</sequence>
<organism evidence="10 11">
    <name type="scientific">Ditylenchus dipsaci</name>
    <dbReference type="NCBI Taxonomy" id="166011"/>
    <lineage>
        <taxon>Eukaryota</taxon>
        <taxon>Metazoa</taxon>
        <taxon>Ecdysozoa</taxon>
        <taxon>Nematoda</taxon>
        <taxon>Chromadorea</taxon>
        <taxon>Rhabditida</taxon>
        <taxon>Tylenchina</taxon>
        <taxon>Tylenchomorpha</taxon>
        <taxon>Sphaerularioidea</taxon>
        <taxon>Anguinidae</taxon>
        <taxon>Anguininae</taxon>
        <taxon>Ditylenchus</taxon>
    </lineage>
</organism>
<dbReference type="GO" id="GO:0005886">
    <property type="term" value="C:plasma membrane"/>
    <property type="evidence" value="ECO:0007669"/>
    <property type="project" value="UniProtKB-SubCell"/>
</dbReference>
<evidence type="ECO:0000256" key="2">
    <source>
        <dbReference type="ARBA" id="ARBA00005585"/>
    </source>
</evidence>
<dbReference type="InterPro" id="IPR051697">
    <property type="entry name" value="Patched_domain-protein"/>
</dbReference>
<feature type="transmembrane region" description="Helical" evidence="8">
    <location>
        <begin position="273"/>
        <end position="296"/>
    </location>
</feature>
<dbReference type="InterPro" id="IPR003392">
    <property type="entry name" value="PTHD_SSD"/>
</dbReference>
<dbReference type="GO" id="GO:0030659">
    <property type="term" value="C:cytoplasmic vesicle membrane"/>
    <property type="evidence" value="ECO:0007669"/>
    <property type="project" value="TreeGrafter"/>
</dbReference>
<dbReference type="WBParaSite" id="jg14470">
    <property type="protein sequence ID" value="jg14470"/>
    <property type="gene ID" value="jg14470"/>
</dbReference>
<feature type="transmembrane region" description="Helical" evidence="8">
    <location>
        <begin position="242"/>
        <end position="267"/>
    </location>
</feature>
<comment type="subcellular location">
    <subcellularLocation>
        <location evidence="1">Cell membrane</location>
        <topology evidence="1">Multi-pass membrane protein</topology>
    </subcellularLocation>
</comment>
<dbReference type="Pfam" id="PF02460">
    <property type="entry name" value="Patched"/>
    <property type="match status" value="1"/>
</dbReference>
<accession>A0A915D0A2</accession>
<keyword evidence="10" id="KW-1185">Reference proteome</keyword>
<dbReference type="GO" id="GO:0006897">
    <property type="term" value="P:endocytosis"/>
    <property type="evidence" value="ECO:0007669"/>
    <property type="project" value="TreeGrafter"/>
</dbReference>
<keyword evidence="3" id="KW-1003">Cell membrane</keyword>
<keyword evidence="7" id="KW-0325">Glycoprotein</keyword>
<evidence type="ECO:0000259" key="9">
    <source>
        <dbReference type="PROSITE" id="PS50156"/>
    </source>
</evidence>
<feature type="transmembrane region" description="Helical" evidence="8">
    <location>
        <begin position="316"/>
        <end position="336"/>
    </location>
</feature>
<feature type="transmembrane region" description="Helical" evidence="8">
    <location>
        <begin position="342"/>
        <end position="370"/>
    </location>
</feature>
<evidence type="ECO:0000256" key="1">
    <source>
        <dbReference type="ARBA" id="ARBA00004651"/>
    </source>
</evidence>
<keyword evidence="4 8" id="KW-0812">Transmembrane</keyword>
<evidence type="ECO:0000256" key="8">
    <source>
        <dbReference type="SAM" id="Phobius"/>
    </source>
</evidence>
<protein>
    <submittedName>
        <fullName evidence="11">SSD domain-containing protein</fullName>
    </submittedName>
</protein>